<keyword evidence="1" id="KW-0547">Nucleotide-binding</keyword>
<evidence type="ECO:0000259" key="4">
    <source>
        <dbReference type="Pfam" id="PF18128"/>
    </source>
</evidence>
<sequence>MQKTPRANRLHIAILGRRNAGKSSLVNALTNQDLAVVSDVAGTTTDPVYKSMEILPIGPVRIIDTAGIDDEGELGDLRVKKTKEALQRTDLAVLVVDPEVGVDEYEKDLLAECEERDIPVVGVVNKEDKVEDIALNDLMSELSIKLLSVSATEQTGIEKLKKEIILNAPEKFEKSEIIGDLIQPQDTVVLVIPIDAAAPKGRLILPQVQTLRDVLDHDAQSMVVKDTELKGALAELKNDPKIVVTDSQAFMKVAADVPERIQLTGFSILFARYKGDLEILTNGAKEIDNLEAGDDVLVAESCTHHRTCDDIGTVKIPRWLRQKVGADLNFDHVSGREFPDNVEDYDLIVQCGGCMTNRKEILYRIKKADSLGIPIVNYGMLIAHVHGILDRALEPFPYAKMLWDEEKSI</sequence>
<gene>
    <name evidence="6" type="ORF">JOC47_002489</name>
</gene>
<evidence type="ECO:0000259" key="5">
    <source>
        <dbReference type="Pfam" id="PF18133"/>
    </source>
</evidence>
<dbReference type="SUPFAM" id="SSF52540">
    <property type="entry name" value="P-loop containing nucleoside triphosphate hydrolases"/>
    <property type="match status" value="1"/>
</dbReference>
<proteinExistence type="predicted"/>
<protein>
    <submittedName>
        <fullName evidence="6">[FeFe] hydrogenase H-cluster maturation GTPase HydF</fullName>
    </submittedName>
</protein>
<dbReference type="Gene3D" id="3.40.50.11410">
    <property type="match status" value="1"/>
</dbReference>
<dbReference type="Gene3D" id="3.40.50.300">
    <property type="entry name" value="P-loop containing nucleotide triphosphate hydrolases"/>
    <property type="match status" value="1"/>
</dbReference>
<keyword evidence="7" id="KW-1185">Reference proteome</keyword>
<dbReference type="GO" id="GO:0030488">
    <property type="term" value="P:tRNA methylation"/>
    <property type="evidence" value="ECO:0007669"/>
    <property type="project" value="TreeGrafter"/>
</dbReference>
<dbReference type="InterPro" id="IPR027417">
    <property type="entry name" value="P-loop_NTPase"/>
</dbReference>
<dbReference type="InterPro" id="IPR040644">
    <property type="entry name" value="HydF_tetramer"/>
</dbReference>
<dbReference type="Gene3D" id="3.40.50.11420">
    <property type="match status" value="1"/>
</dbReference>
<dbReference type="InterPro" id="IPR041606">
    <property type="entry name" value="HydF_dimer"/>
</dbReference>
<feature type="domain" description="Hydrogen maturase F dimerization" evidence="4">
    <location>
        <begin position="177"/>
        <end position="275"/>
    </location>
</feature>
<dbReference type="Proteomes" id="UP000774000">
    <property type="component" value="Unassembled WGS sequence"/>
</dbReference>
<dbReference type="InterPro" id="IPR006073">
    <property type="entry name" value="GTP-bd"/>
</dbReference>
<keyword evidence="2" id="KW-0342">GTP-binding</keyword>
<dbReference type="GO" id="GO:0005737">
    <property type="term" value="C:cytoplasm"/>
    <property type="evidence" value="ECO:0007669"/>
    <property type="project" value="TreeGrafter"/>
</dbReference>
<dbReference type="InterPro" id="IPR023873">
    <property type="entry name" value="FeFe-hyd_GTPase_HydF"/>
</dbReference>
<dbReference type="PANTHER" id="PTHR42714:SF6">
    <property type="entry name" value="TRANSLATION INITIATION FACTOR IF-2"/>
    <property type="match status" value="1"/>
</dbReference>
<evidence type="ECO:0000259" key="3">
    <source>
        <dbReference type="Pfam" id="PF01926"/>
    </source>
</evidence>
<dbReference type="GO" id="GO:0005525">
    <property type="term" value="F:GTP binding"/>
    <property type="evidence" value="ECO:0007669"/>
    <property type="project" value="UniProtKB-KW"/>
</dbReference>
<dbReference type="GO" id="GO:0002098">
    <property type="term" value="P:tRNA wobble uridine modification"/>
    <property type="evidence" value="ECO:0007669"/>
    <property type="project" value="TreeGrafter"/>
</dbReference>
<evidence type="ECO:0000313" key="7">
    <source>
        <dbReference type="Proteomes" id="UP000774000"/>
    </source>
</evidence>
<dbReference type="AlphaFoldDB" id="A0A938XPY8"/>
<dbReference type="NCBIfam" id="TIGR03918">
    <property type="entry name" value="GTP_HydF"/>
    <property type="match status" value="1"/>
</dbReference>
<comment type="caution">
    <text evidence="6">The sequence shown here is derived from an EMBL/GenBank/DDBJ whole genome shotgun (WGS) entry which is preliminary data.</text>
</comment>
<dbReference type="RefSeq" id="WP_204702366.1">
    <property type="nucleotide sequence ID" value="NZ_JAFBDQ010000014.1"/>
</dbReference>
<dbReference type="Pfam" id="PF18133">
    <property type="entry name" value="HydF_tetramer"/>
    <property type="match status" value="1"/>
</dbReference>
<dbReference type="PANTHER" id="PTHR42714">
    <property type="entry name" value="TRNA MODIFICATION GTPASE GTPBP3"/>
    <property type="match status" value="1"/>
</dbReference>
<feature type="domain" description="G" evidence="3">
    <location>
        <begin position="11"/>
        <end position="126"/>
    </location>
</feature>
<dbReference type="Pfam" id="PF01926">
    <property type="entry name" value="MMR_HSR1"/>
    <property type="match status" value="1"/>
</dbReference>
<reference evidence="6" key="1">
    <citation type="submission" date="2021-01" db="EMBL/GenBank/DDBJ databases">
        <title>Genomic Encyclopedia of Type Strains, Phase IV (KMG-IV): sequencing the most valuable type-strain genomes for metagenomic binning, comparative biology and taxonomic classification.</title>
        <authorList>
            <person name="Goeker M."/>
        </authorList>
    </citation>
    <scope>NUCLEOTIDE SEQUENCE</scope>
    <source>
        <strain evidence="6">DSM 23230</strain>
    </source>
</reference>
<dbReference type="EMBL" id="JAFBDQ010000014">
    <property type="protein sequence ID" value="MBM7557623.1"/>
    <property type="molecule type" value="Genomic_DNA"/>
</dbReference>
<evidence type="ECO:0000313" key="6">
    <source>
        <dbReference type="EMBL" id="MBM7557623.1"/>
    </source>
</evidence>
<dbReference type="InterPro" id="IPR005225">
    <property type="entry name" value="Small_GTP-bd"/>
</dbReference>
<evidence type="ECO:0000256" key="2">
    <source>
        <dbReference type="ARBA" id="ARBA00023134"/>
    </source>
</evidence>
<dbReference type="Pfam" id="PF18128">
    <property type="entry name" value="HydF_dimer"/>
    <property type="match status" value="1"/>
</dbReference>
<dbReference type="CDD" id="cd00880">
    <property type="entry name" value="Era_like"/>
    <property type="match status" value="1"/>
</dbReference>
<accession>A0A938XPY8</accession>
<organism evidence="6 7">
    <name type="scientific">Halanaerobacter jeridensis</name>
    <dbReference type="NCBI Taxonomy" id="706427"/>
    <lineage>
        <taxon>Bacteria</taxon>
        <taxon>Bacillati</taxon>
        <taxon>Bacillota</taxon>
        <taxon>Clostridia</taxon>
        <taxon>Halanaerobiales</taxon>
        <taxon>Halobacteroidaceae</taxon>
        <taxon>Halanaerobacter</taxon>
    </lineage>
</organism>
<feature type="domain" description="Hydrogen maturase F tetramerization" evidence="5">
    <location>
        <begin position="280"/>
        <end position="395"/>
    </location>
</feature>
<evidence type="ECO:0000256" key="1">
    <source>
        <dbReference type="ARBA" id="ARBA00022741"/>
    </source>
</evidence>
<dbReference type="NCBIfam" id="TIGR00231">
    <property type="entry name" value="small_GTP"/>
    <property type="match status" value="1"/>
</dbReference>
<name>A0A938XPY8_9FIRM</name>